<dbReference type="Proteomes" id="UP000318733">
    <property type="component" value="Unassembled WGS sequence"/>
</dbReference>
<dbReference type="PROSITE" id="PS50109">
    <property type="entry name" value="HIS_KIN"/>
    <property type="match status" value="1"/>
</dbReference>
<evidence type="ECO:0000259" key="14">
    <source>
        <dbReference type="PROSITE" id="PS50112"/>
    </source>
</evidence>
<dbReference type="InterPro" id="IPR035965">
    <property type="entry name" value="PAS-like_dom_sf"/>
</dbReference>
<evidence type="ECO:0000256" key="8">
    <source>
        <dbReference type="ARBA" id="ARBA00022777"/>
    </source>
</evidence>
<keyword evidence="10" id="KW-1133">Transmembrane helix</keyword>
<feature type="domain" description="Histidine kinase" evidence="13">
    <location>
        <begin position="436"/>
        <end position="648"/>
    </location>
</feature>
<dbReference type="InterPro" id="IPR004358">
    <property type="entry name" value="Sig_transdc_His_kin-like_C"/>
</dbReference>
<dbReference type="CDD" id="cd00075">
    <property type="entry name" value="HATPase"/>
    <property type="match status" value="1"/>
</dbReference>
<dbReference type="GO" id="GO:0000156">
    <property type="term" value="F:phosphorelay response regulator activity"/>
    <property type="evidence" value="ECO:0007669"/>
    <property type="project" value="TreeGrafter"/>
</dbReference>
<dbReference type="PANTHER" id="PTHR42878">
    <property type="entry name" value="TWO-COMPONENT HISTIDINE KINASE"/>
    <property type="match status" value="1"/>
</dbReference>
<dbReference type="SUPFAM" id="SSF55785">
    <property type="entry name" value="PYP-like sensor domain (PAS domain)"/>
    <property type="match status" value="3"/>
</dbReference>
<dbReference type="PANTHER" id="PTHR42878:SF7">
    <property type="entry name" value="SENSOR HISTIDINE KINASE GLRK"/>
    <property type="match status" value="1"/>
</dbReference>
<dbReference type="NCBIfam" id="TIGR00229">
    <property type="entry name" value="sensory_box"/>
    <property type="match status" value="1"/>
</dbReference>
<evidence type="ECO:0000256" key="4">
    <source>
        <dbReference type="ARBA" id="ARBA00022553"/>
    </source>
</evidence>
<evidence type="ECO:0000256" key="9">
    <source>
        <dbReference type="ARBA" id="ARBA00022840"/>
    </source>
</evidence>
<dbReference type="AlphaFoldDB" id="A0A556M9P4"/>
<dbReference type="InterPro" id="IPR050351">
    <property type="entry name" value="BphY/WalK/GraS-like"/>
</dbReference>
<keyword evidence="16" id="KW-1185">Reference proteome</keyword>
<keyword evidence="5" id="KW-0808">Transferase</keyword>
<dbReference type="GO" id="GO:0016020">
    <property type="term" value="C:membrane"/>
    <property type="evidence" value="ECO:0007669"/>
    <property type="project" value="UniProtKB-SubCell"/>
</dbReference>
<dbReference type="EC" id="2.7.13.3" evidence="3"/>
<dbReference type="GO" id="GO:0006355">
    <property type="term" value="P:regulation of DNA-templated transcription"/>
    <property type="evidence" value="ECO:0007669"/>
    <property type="project" value="InterPro"/>
</dbReference>
<dbReference type="SUPFAM" id="SSF55874">
    <property type="entry name" value="ATPase domain of HSP90 chaperone/DNA topoisomerase II/histidine kinase"/>
    <property type="match status" value="1"/>
</dbReference>
<evidence type="ECO:0000256" key="12">
    <source>
        <dbReference type="ARBA" id="ARBA00023136"/>
    </source>
</evidence>
<keyword evidence="9" id="KW-0067">ATP-binding</keyword>
<dbReference type="Pfam" id="PF00989">
    <property type="entry name" value="PAS"/>
    <property type="match status" value="1"/>
</dbReference>
<keyword evidence="8" id="KW-0418">Kinase</keyword>
<dbReference type="InterPro" id="IPR000014">
    <property type="entry name" value="PAS"/>
</dbReference>
<dbReference type="InterPro" id="IPR013767">
    <property type="entry name" value="PAS_fold"/>
</dbReference>
<sequence length="648" mass="72172">MQQTDFQNLQNMVLQAPIGICLLDATTMVAELLNDKFLEVAGKPRETIIGKFYWEPFAEVRELYEDALKNVALTGEPYYANEVEMTLIRNGREEQVVVTFVYNPIKDEKGIVVKIAVWVVENTIQAKARNEMGALNKKLTSSNLDMQTVNTDLSRLNSELLLSNKNIHLLNLRLQESETDFKRLVEQAPVAILVFRGPDMVIDLVNQAMLEILGKDASLIGKPLLEGLPEIKGAPAVDQLFHVFQTGEASDGNEAPVPIKTNGVVETRYFNFSYRPLLDKGKIIGVMDVAVEVTAQVLARKTLEANEQRLQSILDTMAEGVVIVNAAGQPTYANPMAQQIMGISEEQFKERDYNDTKWHNERLDGTPLLREDHPMYVVMRTGQPVFDQEIAIVQSDQEKIYISINAAPLRDGGIISFTDVTSRRKQLQQKEDFISVASHELRTPVTSLKAALQLLDRMQGNIRPEVLAKLLGQANRSLNKLSDLITSLLNTNRISQGRFPVHKTTFAIGNLLRGCCQHILSAGSHEIIQQGDLELQVTADEQQIDQVLVNLLNNAVKYAPQSRRIILQVEQQTHAVKISVTDQGPGIPADKVSHIFERYYQADRSGGELSGLGLGLYISAEIIEKHGGKIGVESKPGQGSSFWFTLPL</sequence>
<comment type="subcellular location">
    <subcellularLocation>
        <location evidence="2">Membrane</location>
        <topology evidence="2">Multi-pass membrane protein</topology>
    </subcellularLocation>
</comment>
<evidence type="ECO:0000256" key="6">
    <source>
        <dbReference type="ARBA" id="ARBA00022692"/>
    </source>
</evidence>
<dbReference type="Pfam" id="PF02518">
    <property type="entry name" value="HATPase_c"/>
    <property type="match status" value="1"/>
</dbReference>
<comment type="caution">
    <text evidence="15">The sequence shown here is derived from an EMBL/GenBank/DDBJ whole genome shotgun (WGS) entry which is preliminary data.</text>
</comment>
<name>A0A556M9P4_9SPHI</name>
<keyword evidence="4" id="KW-0597">Phosphoprotein</keyword>
<dbReference type="Pfam" id="PF08448">
    <property type="entry name" value="PAS_4"/>
    <property type="match status" value="2"/>
</dbReference>
<dbReference type="GO" id="GO:0005524">
    <property type="term" value="F:ATP binding"/>
    <property type="evidence" value="ECO:0007669"/>
    <property type="project" value="UniProtKB-KW"/>
</dbReference>
<dbReference type="Pfam" id="PF00512">
    <property type="entry name" value="HisKA"/>
    <property type="match status" value="1"/>
</dbReference>
<dbReference type="InterPro" id="IPR005467">
    <property type="entry name" value="His_kinase_dom"/>
</dbReference>
<accession>A0A556M9P4</accession>
<dbReference type="InterPro" id="IPR036890">
    <property type="entry name" value="HATPase_C_sf"/>
</dbReference>
<dbReference type="Gene3D" id="3.30.450.20">
    <property type="entry name" value="PAS domain"/>
    <property type="match status" value="3"/>
</dbReference>
<comment type="catalytic activity">
    <reaction evidence="1">
        <text>ATP + protein L-histidine = ADP + protein N-phospho-L-histidine.</text>
        <dbReference type="EC" id="2.7.13.3"/>
    </reaction>
</comment>
<evidence type="ECO:0000259" key="13">
    <source>
        <dbReference type="PROSITE" id="PS50109"/>
    </source>
</evidence>
<evidence type="ECO:0000256" key="3">
    <source>
        <dbReference type="ARBA" id="ARBA00012438"/>
    </source>
</evidence>
<keyword evidence="7" id="KW-0547">Nucleotide-binding</keyword>
<keyword evidence="11" id="KW-0902">Two-component regulatory system</keyword>
<dbReference type="Gene3D" id="1.10.287.130">
    <property type="match status" value="1"/>
</dbReference>
<dbReference type="SMART" id="SM00091">
    <property type="entry name" value="PAS"/>
    <property type="match status" value="3"/>
</dbReference>
<keyword evidence="6" id="KW-0812">Transmembrane</keyword>
<dbReference type="GO" id="GO:0030295">
    <property type="term" value="F:protein kinase activator activity"/>
    <property type="evidence" value="ECO:0007669"/>
    <property type="project" value="TreeGrafter"/>
</dbReference>
<dbReference type="SMART" id="SM00388">
    <property type="entry name" value="HisKA"/>
    <property type="match status" value="1"/>
</dbReference>
<dbReference type="InterPro" id="IPR036097">
    <property type="entry name" value="HisK_dim/P_sf"/>
</dbReference>
<dbReference type="FunFam" id="3.30.565.10:FF:000006">
    <property type="entry name" value="Sensor histidine kinase WalK"/>
    <property type="match status" value="1"/>
</dbReference>
<dbReference type="GO" id="GO:0000155">
    <property type="term" value="F:phosphorelay sensor kinase activity"/>
    <property type="evidence" value="ECO:0007669"/>
    <property type="project" value="InterPro"/>
</dbReference>
<evidence type="ECO:0000313" key="16">
    <source>
        <dbReference type="Proteomes" id="UP000318733"/>
    </source>
</evidence>
<evidence type="ECO:0000313" key="15">
    <source>
        <dbReference type="EMBL" id="TSJ36535.1"/>
    </source>
</evidence>
<dbReference type="InterPro" id="IPR013656">
    <property type="entry name" value="PAS_4"/>
</dbReference>
<gene>
    <name evidence="15" type="ORF">FO440_22150</name>
</gene>
<evidence type="ECO:0000256" key="7">
    <source>
        <dbReference type="ARBA" id="ARBA00022741"/>
    </source>
</evidence>
<evidence type="ECO:0000256" key="10">
    <source>
        <dbReference type="ARBA" id="ARBA00022989"/>
    </source>
</evidence>
<dbReference type="SMART" id="SM00387">
    <property type="entry name" value="HATPase_c"/>
    <property type="match status" value="1"/>
</dbReference>
<proteinExistence type="predicted"/>
<dbReference type="CDD" id="cd00082">
    <property type="entry name" value="HisKA"/>
    <property type="match status" value="1"/>
</dbReference>
<feature type="domain" description="PAS" evidence="14">
    <location>
        <begin position="306"/>
        <end position="348"/>
    </location>
</feature>
<evidence type="ECO:0000256" key="5">
    <source>
        <dbReference type="ARBA" id="ARBA00022679"/>
    </source>
</evidence>
<dbReference type="Gene3D" id="3.30.565.10">
    <property type="entry name" value="Histidine kinase-like ATPase, C-terminal domain"/>
    <property type="match status" value="1"/>
</dbReference>
<protein>
    <recommendedName>
        <fullName evidence="3">histidine kinase</fullName>
        <ecNumber evidence="3">2.7.13.3</ecNumber>
    </recommendedName>
</protein>
<dbReference type="CDD" id="cd00130">
    <property type="entry name" value="PAS"/>
    <property type="match status" value="1"/>
</dbReference>
<dbReference type="PRINTS" id="PR00344">
    <property type="entry name" value="BCTRLSENSOR"/>
</dbReference>
<organism evidence="15 16">
    <name type="scientific">Mucilaginibacter corticis</name>
    <dbReference type="NCBI Taxonomy" id="2597670"/>
    <lineage>
        <taxon>Bacteria</taxon>
        <taxon>Pseudomonadati</taxon>
        <taxon>Bacteroidota</taxon>
        <taxon>Sphingobacteriia</taxon>
        <taxon>Sphingobacteriales</taxon>
        <taxon>Sphingobacteriaceae</taxon>
        <taxon>Mucilaginibacter</taxon>
    </lineage>
</organism>
<evidence type="ECO:0000256" key="2">
    <source>
        <dbReference type="ARBA" id="ARBA00004141"/>
    </source>
</evidence>
<dbReference type="InterPro" id="IPR003594">
    <property type="entry name" value="HATPase_dom"/>
</dbReference>
<dbReference type="EMBL" id="VLPK01000006">
    <property type="protein sequence ID" value="TSJ36535.1"/>
    <property type="molecule type" value="Genomic_DNA"/>
</dbReference>
<evidence type="ECO:0000256" key="1">
    <source>
        <dbReference type="ARBA" id="ARBA00000085"/>
    </source>
</evidence>
<keyword evidence="12" id="KW-0472">Membrane</keyword>
<evidence type="ECO:0000256" key="11">
    <source>
        <dbReference type="ARBA" id="ARBA00023012"/>
    </source>
</evidence>
<dbReference type="OrthoDB" id="9813151at2"/>
<reference evidence="15 16" key="1">
    <citation type="submission" date="2019-07" db="EMBL/GenBank/DDBJ databases">
        <authorList>
            <person name="Huq M.A."/>
        </authorList>
    </citation>
    <scope>NUCLEOTIDE SEQUENCE [LARGE SCALE GENOMIC DNA]</scope>
    <source>
        <strain evidence="15 16">MAH-19</strain>
    </source>
</reference>
<dbReference type="PROSITE" id="PS50112">
    <property type="entry name" value="PAS"/>
    <property type="match status" value="1"/>
</dbReference>
<dbReference type="GO" id="GO:0007234">
    <property type="term" value="P:osmosensory signaling via phosphorelay pathway"/>
    <property type="evidence" value="ECO:0007669"/>
    <property type="project" value="TreeGrafter"/>
</dbReference>
<dbReference type="InterPro" id="IPR003661">
    <property type="entry name" value="HisK_dim/P_dom"/>
</dbReference>
<dbReference type="SUPFAM" id="SSF47384">
    <property type="entry name" value="Homodimeric domain of signal transducing histidine kinase"/>
    <property type="match status" value="1"/>
</dbReference>